<feature type="signal peptide" evidence="3">
    <location>
        <begin position="1"/>
        <end position="24"/>
    </location>
</feature>
<dbReference type="InterPro" id="IPR019454">
    <property type="entry name" value="Lipoprot_YkyA-like"/>
</dbReference>
<reference evidence="4 5" key="1">
    <citation type="submission" date="2017-06" db="EMBL/GenBank/DDBJ databases">
        <title>Draft Genome Sequence of Bacillus sp Strain 36R Isolated from saline sediment at Atanasia, Sonora, Mexico.</title>
        <authorList>
            <person name="Sanchez Diaz R."/>
            <person name="Quiroz Macias M.E."/>
            <person name="Ibarra Gamez J.C."/>
            <person name="Enciso Ibarra J."/>
            <person name="Gomez Gil B."/>
            <person name="Galaviz Silva L."/>
        </authorList>
    </citation>
    <scope>NUCLEOTIDE SEQUENCE [LARGE SCALE GENOMIC DNA]</scope>
    <source>
        <strain evidence="4 5">36R_ATNSAL</strain>
    </source>
</reference>
<dbReference type="OrthoDB" id="2576511at2"/>
<dbReference type="EMBL" id="NKHG01000046">
    <property type="protein sequence ID" value="PCK21740.1"/>
    <property type="molecule type" value="Genomic_DNA"/>
</dbReference>
<dbReference type="Proteomes" id="UP000228754">
    <property type="component" value="Unassembled WGS sequence"/>
</dbReference>
<evidence type="ECO:0000256" key="3">
    <source>
        <dbReference type="SAM" id="SignalP"/>
    </source>
</evidence>
<feature type="compositionally biased region" description="Basic and acidic residues" evidence="2">
    <location>
        <begin position="92"/>
        <end position="115"/>
    </location>
</feature>
<dbReference type="SUPFAM" id="SSF140423">
    <property type="entry name" value="MW0975(SA0943)-like"/>
    <property type="match status" value="1"/>
</dbReference>
<sequence>MRQMKRSIKAGAALAGICTLLLVGCGGQSPFDDMQNAMTKMSEKEASFEKEQGTLQSYEKKEQQLYTKMIQTTKDHTKTVSSLSDQALASAAKREEHLKTEKDSMDQSKKEFQSVKESAGRIKNAALKDQAVQTVKSIEKRYASYDQLYREYQKALKQDQLLYQSLKKKDLGYEELKSKLKTVNRSYSKVRKESKKFNQYTDQLNENKQALYKAADKEAKKS</sequence>
<organism evidence="4 5">
    <name type="scientific">Bacillus pumilus</name>
    <name type="common">Bacillus mesentericus</name>
    <dbReference type="NCBI Taxonomy" id="1408"/>
    <lineage>
        <taxon>Bacteria</taxon>
        <taxon>Bacillati</taxon>
        <taxon>Bacillota</taxon>
        <taxon>Bacilli</taxon>
        <taxon>Bacillales</taxon>
        <taxon>Bacillaceae</taxon>
        <taxon>Bacillus</taxon>
    </lineage>
</organism>
<dbReference type="Gene3D" id="1.20.120.570">
    <property type="entry name" value="YkyA-like"/>
    <property type="match status" value="1"/>
</dbReference>
<gene>
    <name evidence="4" type="ORF">CEY02_06840</name>
</gene>
<keyword evidence="3" id="KW-0732">Signal</keyword>
<evidence type="ECO:0000256" key="1">
    <source>
        <dbReference type="SAM" id="Coils"/>
    </source>
</evidence>
<dbReference type="Pfam" id="PF10368">
    <property type="entry name" value="YkyA"/>
    <property type="match status" value="1"/>
</dbReference>
<dbReference type="AlphaFoldDB" id="A0A2A5IWQ5"/>
<comment type="caution">
    <text evidence="4">The sequence shown here is derived from an EMBL/GenBank/DDBJ whole genome shotgun (WGS) entry which is preliminary data.</text>
</comment>
<accession>A0A2A5IWQ5</accession>
<dbReference type="PROSITE" id="PS51257">
    <property type="entry name" value="PROKAR_LIPOPROTEIN"/>
    <property type="match status" value="1"/>
</dbReference>
<feature type="coiled-coil region" evidence="1">
    <location>
        <begin position="135"/>
        <end position="193"/>
    </location>
</feature>
<proteinExistence type="predicted"/>
<protein>
    <submittedName>
        <fullName evidence="4">Chromosome partitioning protein</fullName>
    </submittedName>
</protein>
<name>A0A2A5IWQ5_BACPU</name>
<dbReference type="InterPro" id="IPR036785">
    <property type="entry name" value="YkyA-like_sf"/>
</dbReference>
<feature type="chain" id="PRO_5039515382" evidence="3">
    <location>
        <begin position="25"/>
        <end position="222"/>
    </location>
</feature>
<feature type="region of interest" description="Disordered" evidence="2">
    <location>
        <begin position="77"/>
        <end position="115"/>
    </location>
</feature>
<evidence type="ECO:0000313" key="5">
    <source>
        <dbReference type="Proteomes" id="UP000228754"/>
    </source>
</evidence>
<feature type="compositionally biased region" description="Low complexity" evidence="2">
    <location>
        <begin position="81"/>
        <end position="91"/>
    </location>
</feature>
<keyword evidence="1" id="KW-0175">Coiled coil</keyword>
<evidence type="ECO:0000256" key="2">
    <source>
        <dbReference type="SAM" id="MobiDB-lite"/>
    </source>
</evidence>
<evidence type="ECO:0000313" key="4">
    <source>
        <dbReference type="EMBL" id="PCK21740.1"/>
    </source>
</evidence>